<protein>
    <recommendedName>
        <fullName evidence="2">2EXR domain-containing protein</fullName>
    </recommendedName>
</protein>
<feature type="compositionally biased region" description="Polar residues" evidence="1">
    <location>
        <begin position="265"/>
        <end position="275"/>
    </location>
</feature>
<gene>
    <name evidence="3" type="ORF">BJ875DRAFT_509977</name>
</gene>
<accession>A0A9P8C545</accession>
<evidence type="ECO:0000256" key="1">
    <source>
        <dbReference type="SAM" id="MobiDB-lite"/>
    </source>
</evidence>
<reference evidence="3" key="1">
    <citation type="journal article" date="2021" name="IMA Fungus">
        <title>Genomic characterization of three marine fungi, including Emericellopsis atlantica sp. nov. with signatures of a generalist lifestyle and marine biomass degradation.</title>
        <authorList>
            <person name="Hagestad O.C."/>
            <person name="Hou L."/>
            <person name="Andersen J.H."/>
            <person name="Hansen E.H."/>
            <person name="Altermark B."/>
            <person name="Li C."/>
            <person name="Kuhnert E."/>
            <person name="Cox R.J."/>
            <person name="Crous P.W."/>
            <person name="Spatafora J.W."/>
            <person name="Lail K."/>
            <person name="Amirebrahimi M."/>
            <person name="Lipzen A."/>
            <person name="Pangilinan J."/>
            <person name="Andreopoulos W."/>
            <person name="Hayes R.D."/>
            <person name="Ng V."/>
            <person name="Grigoriev I.V."/>
            <person name="Jackson S.A."/>
            <person name="Sutton T.D.S."/>
            <person name="Dobson A.D.W."/>
            <person name="Rama T."/>
        </authorList>
    </citation>
    <scope>NUCLEOTIDE SEQUENCE</scope>
    <source>
        <strain evidence="3">TRa018bII</strain>
    </source>
</reference>
<evidence type="ECO:0000259" key="2">
    <source>
        <dbReference type="Pfam" id="PF20150"/>
    </source>
</evidence>
<dbReference type="Proteomes" id="UP000824998">
    <property type="component" value="Unassembled WGS sequence"/>
</dbReference>
<dbReference type="PANTHER" id="PTHR35910">
    <property type="entry name" value="2EXR DOMAIN-CONTAINING PROTEIN"/>
    <property type="match status" value="1"/>
</dbReference>
<feature type="domain" description="2EXR" evidence="2">
    <location>
        <begin position="102"/>
        <end position="193"/>
    </location>
</feature>
<dbReference type="InterPro" id="IPR045518">
    <property type="entry name" value="2EXR"/>
</dbReference>
<organism evidence="3 4">
    <name type="scientific">Amylocarpus encephaloides</name>
    <dbReference type="NCBI Taxonomy" id="45428"/>
    <lineage>
        <taxon>Eukaryota</taxon>
        <taxon>Fungi</taxon>
        <taxon>Dikarya</taxon>
        <taxon>Ascomycota</taxon>
        <taxon>Pezizomycotina</taxon>
        <taxon>Leotiomycetes</taxon>
        <taxon>Helotiales</taxon>
        <taxon>Helotiales incertae sedis</taxon>
        <taxon>Amylocarpus</taxon>
    </lineage>
</organism>
<feature type="region of interest" description="Disordered" evidence="1">
    <location>
        <begin position="265"/>
        <end position="312"/>
    </location>
</feature>
<sequence length="312" mass="34269">MDARAKGSKELVDDDRGAIMYQSLQRPDESTGCMQAPSLGALDSSASNKVNKILSGAGVIGGSYFLSSDGISQDDLEASTPLDENTATSVSPPGIFTNGGTNFSSLPPEIRKLIWRLPGAAGRFILIDQVHPTQKKEGKIGKKYWKPVCPDRVLTVLHINSESRTEALKRYTLLQSVTPGYSTVYVNCSQDTILLVPDLERHAELYILGIPDNAQEQFRIRHISFDKPIWYGRDDLEGVINKTPGFKNVQAIKIGLEWKRESVENQLSDAGSDSPNGDPWDDLDTFVHSPPRGVNEEEDPTIPPSGPSYWIG</sequence>
<dbReference type="EMBL" id="MU251468">
    <property type="protein sequence ID" value="KAG9234298.1"/>
    <property type="molecule type" value="Genomic_DNA"/>
</dbReference>
<comment type="caution">
    <text evidence="3">The sequence shown here is derived from an EMBL/GenBank/DDBJ whole genome shotgun (WGS) entry which is preliminary data.</text>
</comment>
<proteinExistence type="predicted"/>
<dbReference type="AlphaFoldDB" id="A0A9P8C545"/>
<dbReference type="OrthoDB" id="3473305at2759"/>
<evidence type="ECO:0000313" key="3">
    <source>
        <dbReference type="EMBL" id="KAG9234298.1"/>
    </source>
</evidence>
<dbReference type="Pfam" id="PF20150">
    <property type="entry name" value="2EXR"/>
    <property type="match status" value="1"/>
</dbReference>
<evidence type="ECO:0000313" key="4">
    <source>
        <dbReference type="Proteomes" id="UP000824998"/>
    </source>
</evidence>
<dbReference type="PANTHER" id="PTHR35910:SF6">
    <property type="entry name" value="2EXR DOMAIN-CONTAINING PROTEIN"/>
    <property type="match status" value="1"/>
</dbReference>
<keyword evidence="4" id="KW-1185">Reference proteome</keyword>
<feature type="compositionally biased region" description="Polar residues" evidence="1">
    <location>
        <begin position="82"/>
        <end position="91"/>
    </location>
</feature>
<feature type="region of interest" description="Disordered" evidence="1">
    <location>
        <begin position="76"/>
        <end position="102"/>
    </location>
</feature>
<name>A0A9P8C545_9HELO</name>